<dbReference type="SUPFAM" id="SSF52172">
    <property type="entry name" value="CheY-like"/>
    <property type="match status" value="1"/>
</dbReference>
<evidence type="ECO:0000256" key="1">
    <source>
        <dbReference type="ARBA" id="ARBA00000085"/>
    </source>
</evidence>
<dbReference type="GO" id="GO:0000155">
    <property type="term" value="F:phosphorelay sensor kinase activity"/>
    <property type="evidence" value="ECO:0007669"/>
    <property type="project" value="InterPro"/>
</dbReference>
<dbReference type="Pfam" id="PF02518">
    <property type="entry name" value="HATPase_c"/>
    <property type="match status" value="1"/>
</dbReference>
<feature type="modified residue" description="4-aspartylphosphate" evidence="4">
    <location>
        <position position="532"/>
    </location>
</feature>
<evidence type="ECO:0000256" key="4">
    <source>
        <dbReference type="PROSITE-ProRule" id="PRU00169"/>
    </source>
</evidence>
<protein>
    <recommendedName>
        <fullName evidence="2">histidine kinase</fullName>
        <ecNumber evidence="2">2.7.13.3</ecNumber>
    </recommendedName>
</protein>
<feature type="domain" description="Response regulatory" evidence="7">
    <location>
        <begin position="481"/>
        <end position="597"/>
    </location>
</feature>
<keyword evidence="5" id="KW-0472">Membrane</keyword>
<proteinExistence type="predicted"/>
<dbReference type="SMART" id="SM00387">
    <property type="entry name" value="HATPase_c"/>
    <property type="match status" value="1"/>
</dbReference>
<dbReference type="InterPro" id="IPR001789">
    <property type="entry name" value="Sig_transdc_resp-reg_receiver"/>
</dbReference>
<dbReference type="SMART" id="SM00091">
    <property type="entry name" value="PAS"/>
    <property type="match status" value="1"/>
</dbReference>
<keyword evidence="3 4" id="KW-0597">Phosphoprotein</keyword>
<dbReference type="InterPro" id="IPR003661">
    <property type="entry name" value="HisK_dim/P_dom"/>
</dbReference>
<accession>A0A1M6TSA8</accession>
<evidence type="ECO:0000313" key="11">
    <source>
        <dbReference type="Proteomes" id="UP000183994"/>
    </source>
</evidence>
<dbReference type="InterPro" id="IPR004358">
    <property type="entry name" value="Sig_transdc_His_kin-like_C"/>
</dbReference>
<dbReference type="Gene3D" id="3.40.50.2300">
    <property type="match status" value="1"/>
</dbReference>
<feature type="transmembrane region" description="Helical" evidence="5">
    <location>
        <begin position="62"/>
        <end position="84"/>
    </location>
</feature>
<dbReference type="AlphaFoldDB" id="A0A1M6TSA8"/>
<sequence>MNRITKSYIKVLFAAIVIGLLFWIIDGIFEYMFFHKNLSFLVLEGPETLMESLVLQVPPHSLFVRTSFLIACFISGCIVAVFLARRLKAEESLRESEAMFKTLIRTIPDLVWLKDPDGRYIACNTRFEKFFGAKEEEIIGKTDRDFLGEELAAFFRHYDQLAIEKGSPSVNEEEITFADDGHKELLETIKTPMYRDDGHFVGVLGIGRNITERVQMQAQISQAQKMESLGRLAGGIAHDYNNVSSVIVGYSELGLEGLNPADPLYDYLQEIHKAAQRAANFTRQLLAFARRQTAAPVVIDLNDAIEKMLTMLQRLIGEHITLSWRPGTEIWPLKIDPSQIDQILANLCINARDAIADTGRIAISTENTACDVNTCAENTDLVPGDYVALTVSDDGQGIDPETLDKIFDPFFTTKEVGKGSGLGLSTVYGIVKQYNGFICVDSELKQGTSIRIYLPRCVEKEPLAKNRNEAPADLPLGRGERILFVEDDEPILELGEKILTGLGYEVMSSPSPLQALELAKSRGKEIDLLVTDVIMPQMNGRELAETLQGMFPSLKVLFISGYTADVIAQKGVVEEGVHFLPKPFTKADLAAKVREALD</sequence>
<dbReference type="NCBIfam" id="TIGR00229">
    <property type="entry name" value="sensory_box"/>
    <property type="match status" value="1"/>
</dbReference>
<dbReference type="EMBL" id="FQZU01000028">
    <property type="protein sequence ID" value="SHK59817.1"/>
    <property type="molecule type" value="Genomic_DNA"/>
</dbReference>
<dbReference type="Gene3D" id="3.30.450.20">
    <property type="entry name" value="PAS domain"/>
    <property type="match status" value="1"/>
</dbReference>
<dbReference type="Pfam" id="PF00072">
    <property type="entry name" value="Response_reg"/>
    <property type="match status" value="1"/>
</dbReference>
<dbReference type="InterPro" id="IPR036097">
    <property type="entry name" value="HisK_dim/P_sf"/>
</dbReference>
<dbReference type="Gene3D" id="1.10.287.130">
    <property type="match status" value="1"/>
</dbReference>
<dbReference type="InterPro" id="IPR005467">
    <property type="entry name" value="His_kinase_dom"/>
</dbReference>
<dbReference type="PANTHER" id="PTHR43065:SF42">
    <property type="entry name" value="TWO-COMPONENT SENSOR PPRA"/>
    <property type="match status" value="1"/>
</dbReference>
<dbReference type="InterPro" id="IPR000700">
    <property type="entry name" value="PAS-assoc_C"/>
</dbReference>
<feature type="domain" description="Histidine kinase" evidence="6">
    <location>
        <begin position="235"/>
        <end position="458"/>
    </location>
</feature>
<comment type="catalytic activity">
    <reaction evidence="1">
        <text>ATP + protein L-histidine = ADP + protein N-phospho-L-histidine.</text>
        <dbReference type="EC" id="2.7.13.3"/>
    </reaction>
</comment>
<organism evidence="10 11">
    <name type="scientific">Desulfatibacillum alkenivorans DSM 16219</name>
    <dbReference type="NCBI Taxonomy" id="1121393"/>
    <lineage>
        <taxon>Bacteria</taxon>
        <taxon>Pseudomonadati</taxon>
        <taxon>Thermodesulfobacteriota</taxon>
        <taxon>Desulfobacteria</taxon>
        <taxon>Desulfobacterales</taxon>
        <taxon>Desulfatibacillaceae</taxon>
        <taxon>Desulfatibacillum</taxon>
    </lineage>
</organism>
<dbReference type="PRINTS" id="PR00344">
    <property type="entry name" value="BCTRLSENSOR"/>
</dbReference>
<evidence type="ECO:0000259" key="8">
    <source>
        <dbReference type="PROSITE" id="PS50112"/>
    </source>
</evidence>
<dbReference type="PROSITE" id="PS50112">
    <property type="entry name" value="PAS"/>
    <property type="match status" value="1"/>
</dbReference>
<gene>
    <name evidence="10" type="ORF">SAMN02745216_03738</name>
</gene>
<evidence type="ECO:0000259" key="6">
    <source>
        <dbReference type="PROSITE" id="PS50109"/>
    </source>
</evidence>
<dbReference type="EC" id="2.7.13.3" evidence="2"/>
<dbReference type="SUPFAM" id="SSF55874">
    <property type="entry name" value="ATPase domain of HSP90 chaperone/DNA topoisomerase II/histidine kinase"/>
    <property type="match status" value="1"/>
</dbReference>
<dbReference type="PANTHER" id="PTHR43065">
    <property type="entry name" value="SENSOR HISTIDINE KINASE"/>
    <property type="match status" value="1"/>
</dbReference>
<dbReference type="SUPFAM" id="SSF55785">
    <property type="entry name" value="PYP-like sensor domain (PAS domain)"/>
    <property type="match status" value="1"/>
</dbReference>
<evidence type="ECO:0000259" key="7">
    <source>
        <dbReference type="PROSITE" id="PS50110"/>
    </source>
</evidence>
<dbReference type="InterPro" id="IPR000014">
    <property type="entry name" value="PAS"/>
</dbReference>
<reference evidence="11" key="1">
    <citation type="submission" date="2016-11" db="EMBL/GenBank/DDBJ databases">
        <authorList>
            <person name="Varghese N."/>
            <person name="Submissions S."/>
        </authorList>
    </citation>
    <scope>NUCLEOTIDE SEQUENCE [LARGE SCALE GENOMIC DNA]</scope>
    <source>
        <strain evidence="11">DSM 16219</strain>
    </source>
</reference>
<keyword evidence="5" id="KW-1133">Transmembrane helix</keyword>
<dbReference type="InterPro" id="IPR013656">
    <property type="entry name" value="PAS_4"/>
</dbReference>
<evidence type="ECO:0000256" key="2">
    <source>
        <dbReference type="ARBA" id="ARBA00012438"/>
    </source>
</evidence>
<dbReference type="Pfam" id="PF08448">
    <property type="entry name" value="PAS_4"/>
    <property type="match status" value="1"/>
</dbReference>
<keyword evidence="5" id="KW-0812">Transmembrane</keyword>
<feature type="domain" description="PAS" evidence="8">
    <location>
        <begin position="96"/>
        <end position="166"/>
    </location>
</feature>
<dbReference type="InterPro" id="IPR011006">
    <property type="entry name" value="CheY-like_superfamily"/>
</dbReference>
<dbReference type="PROSITE" id="PS50109">
    <property type="entry name" value="HIS_KIN"/>
    <property type="match status" value="1"/>
</dbReference>
<evidence type="ECO:0000313" key="10">
    <source>
        <dbReference type="EMBL" id="SHK59817.1"/>
    </source>
</evidence>
<feature type="transmembrane region" description="Helical" evidence="5">
    <location>
        <begin position="12"/>
        <end position="34"/>
    </location>
</feature>
<dbReference type="SUPFAM" id="SSF47384">
    <property type="entry name" value="Homodimeric domain of signal transducing histidine kinase"/>
    <property type="match status" value="1"/>
</dbReference>
<dbReference type="SMART" id="SM00448">
    <property type="entry name" value="REC"/>
    <property type="match status" value="1"/>
</dbReference>
<dbReference type="CDD" id="cd00082">
    <property type="entry name" value="HisKA"/>
    <property type="match status" value="1"/>
</dbReference>
<dbReference type="PROSITE" id="PS50113">
    <property type="entry name" value="PAC"/>
    <property type="match status" value="1"/>
</dbReference>
<evidence type="ECO:0000259" key="9">
    <source>
        <dbReference type="PROSITE" id="PS50113"/>
    </source>
</evidence>
<dbReference type="Proteomes" id="UP000183994">
    <property type="component" value="Unassembled WGS sequence"/>
</dbReference>
<dbReference type="STRING" id="1121393.SAMN02745216_03738"/>
<dbReference type="Gene3D" id="3.30.565.10">
    <property type="entry name" value="Histidine kinase-like ATPase, C-terminal domain"/>
    <property type="match status" value="1"/>
</dbReference>
<dbReference type="PROSITE" id="PS50110">
    <property type="entry name" value="RESPONSE_REGULATORY"/>
    <property type="match status" value="1"/>
</dbReference>
<dbReference type="RefSeq" id="WP_073477774.1">
    <property type="nucleotide sequence ID" value="NZ_FQZU01000028.1"/>
</dbReference>
<evidence type="ECO:0000256" key="3">
    <source>
        <dbReference type="ARBA" id="ARBA00022553"/>
    </source>
</evidence>
<dbReference type="InterPro" id="IPR003594">
    <property type="entry name" value="HATPase_dom"/>
</dbReference>
<feature type="domain" description="PAC" evidence="9">
    <location>
        <begin position="169"/>
        <end position="222"/>
    </location>
</feature>
<keyword evidence="11" id="KW-1185">Reference proteome</keyword>
<dbReference type="CDD" id="cd00130">
    <property type="entry name" value="PAS"/>
    <property type="match status" value="1"/>
</dbReference>
<dbReference type="InterPro" id="IPR035965">
    <property type="entry name" value="PAS-like_dom_sf"/>
</dbReference>
<evidence type="ECO:0000256" key="5">
    <source>
        <dbReference type="SAM" id="Phobius"/>
    </source>
</evidence>
<name>A0A1M6TSA8_9BACT</name>
<dbReference type="InterPro" id="IPR036890">
    <property type="entry name" value="HATPase_C_sf"/>
</dbReference>